<organism evidence="4 5">
    <name type="scientific">Moraxella bovoculi</name>
    <dbReference type="NCBI Taxonomy" id="386891"/>
    <lineage>
        <taxon>Bacteria</taxon>
        <taxon>Pseudomonadati</taxon>
        <taxon>Pseudomonadota</taxon>
        <taxon>Gammaproteobacteria</taxon>
        <taxon>Moraxellales</taxon>
        <taxon>Moraxellaceae</taxon>
        <taxon>Moraxella</taxon>
    </lineage>
</organism>
<evidence type="ECO:0000256" key="1">
    <source>
        <dbReference type="SAM" id="Coils"/>
    </source>
</evidence>
<keyword evidence="1" id="KW-0175">Coiled coil</keyword>
<keyword evidence="2" id="KW-0812">Transmembrane</keyword>
<dbReference type="Proteomes" id="UP000077465">
    <property type="component" value="Chromosome"/>
</dbReference>
<dbReference type="InterPro" id="IPR013491">
    <property type="entry name" value="Tape_meas_N"/>
</dbReference>
<accession>A0AAC8T7Q1</accession>
<evidence type="ECO:0000313" key="5">
    <source>
        <dbReference type="Proteomes" id="UP000077465"/>
    </source>
</evidence>
<protein>
    <recommendedName>
        <fullName evidence="3">Tape measure protein N-terminal domain-containing protein</fullName>
    </recommendedName>
</protein>
<reference evidence="4 5" key="1">
    <citation type="submission" date="2015-05" db="EMBL/GenBank/DDBJ databases">
        <authorList>
            <person name="Dickey A."/>
            <person name="Clawson M."/>
            <person name="Bono J."/>
            <person name="Loy J.D."/>
        </authorList>
    </citation>
    <scope>NUCLEOTIDE SEQUENCE [LARGE SCALE GENOMIC DNA]</scope>
    <source>
        <strain evidence="4 5">22581</strain>
    </source>
</reference>
<feature type="transmembrane region" description="Helical" evidence="2">
    <location>
        <begin position="370"/>
        <end position="393"/>
    </location>
</feature>
<dbReference type="Pfam" id="PF20155">
    <property type="entry name" value="TMP_3"/>
    <property type="match status" value="1"/>
</dbReference>
<feature type="domain" description="Tape measure protein N-terminal" evidence="3">
    <location>
        <begin position="95"/>
        <end position="262"/>
    </location>
</feature>
<sequence>MSGQTYRVSVEINANNVEATLKKLNELFDRLDDNSNNAGKSIDKFGNELSKAKKNASQTKKELEGLERTAGNLKSAFAAAQVAIGALGIGAGLSAIVEAQREFDVLNSQLITATGGMEQAGLAFNELQKFASQTPYGLAQSVEGFVKLKNLGLDPSIESMTSFGNTASAMGKDLSQMIEAVADASTGEFERLKEFGIKARKQGSNIEFTFQGVTTKVKNNAKDIQKYLFDIGNVNFAGAMDERAKTLDGQLSALGDSWQMFKLSLSKGGIGDIVAKGVAIASENLDKLTIYLSDPSTVAMFENAIKKLGDAFYLLKDGLAGIKDFLTPLGEFFANNKELSIALASGLGTAAAAFVVLSGAAALVSAAVAIIASPVLAATVAFAALVAAGVYLYRNWDELKAKAQEVWNGVKQYVSDAWEGIKSSVTTKVEAVKNTAINKFNEIKGRIAAIVGSFPEPVRNAINAVYMVFSTQFNVIKTLVSTSFNFVKNIFITAFNVIKALVRGDMTAVRQAFKDGFDRAVQIAKKTKDDIISALKDLGTRLLQMGRDAVQGLINGMSEKITAAVNKAQEIAGKVIGAVKGAFDIHSPSRVMKSLGEWVSEGLALGIDHKAAMVEKSAKKLAKTTKDALTSELQRLRRELFVGKLKLQHNPFAELTADIAFGKYGKHDTAQLLLLAEQNDRMQKAVEFSERLQKVRQEIAEIGLDEIGLLELQRSNYAMINDENFNRLKTLTEQKNAKQNTHNLTQKIKELDEKILLVGKSELEVLQHQLNTAKEYEGVSDDIKQSYLDRTKALQEAVKATERLAKVESATEDIAKHKHILANWQDKHAALVYDLTKDGYDASQIEKIVGAEKVKEQVAELTKLFDDLKNKKVFGDAINTANITSFGGGIDFVTQLYQKQAELDKVLKNERAKLKNSHEQGLLDLKTYQQQDLALREQYEAKKRQLSESSNQALFGGATSLMKMMYGENHKYHKWAFALEKTYAVSRILLQNKVALANAWASAPFPANLGAVAKTLAQTGALASAVNAIKPIGQAHDGIMSVPKSGTWNLEKGERVLPKHTAKALDNKLASMGNGKAVNVIIHNHSNAQATVEEQPNGDIMVTIGKMISDTVDAKVNQRFIQARRQGGELYGR</sequence>
<dbReference type="RefSeq" id="WP_046699124.1">
    <property type="nucleotide sequence ID" value="NZ_CP011376.1"/>
</dbReference>
<dbReference type="AlphaFoldDB" id="A0AAC8T7Q1"/>
<gene>
    <name evidence="4" type="ORF">AAX06_01485</name>
</gene>
<evidence type="ECO:0000256" key="2">
    <source>
        <dbReference type="SAM" id="Phobius"/>
    </source>
</evidence>
<feature type="coiled-coil region" evidence="1">
    <location>
        <begin position="7"/>
        <end position="76"/>
    </location>
</feature>
<feature type="transmembrane region" description="Helical" evidence="2">
    <location>
        <begin position="341"/>
        <end position="364"/>
    </location>
</feature>
<evidence type="ECO:0000313" key="4">
    <source>
        <dbReference type="EMBL" id="AKG07068.1"/>
    </source>
</evidence>
<proteinExistence type="predicted"/>
<dbReference type="EMBL" id="CP011376">
    <property type="protein sequence ID" value="AKG07068.1"/>
    <property type="molecule type" value="Genomic_DNA"/>
</dbReference>
<keyword evidence="2" id="KW-1133">Transmembrane helix</keyword>
<keyword evidence="2" id="KW-0472">Membrane</keyword>
<evidence type="ECO:0000259" key="3">
    <source>
        <dbReference type="Pfam" id="PF20155"/>
    </source>
</evidence>
<name>A0AAC8T7Q1_9GAMM</name>
<dbReference type="Gene3D" id="1.20.120.20">
    <property type="entry name" value="Apolipoprotein"/>
    <property type="match status" value="1"/>
</dbReference>